<protein>
    <submittedName>
        <fullName evidence="2">Uncharacterized protein</fullName>
    </submittedName>
</protein>
<evidence type="ECO:0000313" key="2">
    <source>
        <dbReference type="EMBL" id="VVU94289.1"/>
    </source>
</evidence>
<keyword evidence="1" id="KW-0472">Membrane</keyword>
<dbReference type="EMBL" id="CABVLZ010000001">
    <property type="protein sequence ID" value="VVU94289.1"/>
    <property type="molecule type" value="Genomic_DNA"/>
</dbReference>
<name>A0A5E8CI34_9ZZZZ</name>
<dbReference type="AlphaFoldDB" id="A0A5E8CI34"/>
<accession>A0A5E8CI34</accession>
<feature type="transmembrane region" description="Helical" evidence="1">
    <location>
        <begin position="137"/>
        <end position="161"/>
    </location>
</feature>
<proteinExistence type="predicted"/>
<sequence>MYLKALINIIFLVSFTYAMDFDHQTDKLNNLFPENENFNSDQCELNPEPFVHNNFGMFVDKTCNLILVVTNFKENWNGESMYELGPNQKLHLVNKLKDNYYKSDNNYVTSFTHTTSQFQCETILHNEEYNSWKEMQLYMILITMALTMGVGLFKILSYFLIH</sequence>
<keyword evidence="1" id="KW-0812">Transmembrane</keyword>
<evidence type="ECO:0000256" key="1">
    <source>
        <dbReference type="SAM" id="Phobius"/>
    </source>
</evidence>
<organism evidence="2">
    <name type="scientific">seawater metagenome</name>
    <dbReference type="NCBI Taxonomy" id="1561972"/>
    <lineage>
        <taxon>unclassified sequences</taxon>
        <taxon>metagenomes</taxon>
        <taxon>ecological metagenomes</taxon>
    </lineage>
</organism>
<reference evidence="2" key="1">
    <citation type="submission" date="2019-09" db="EMBL/GenBank/DDBJ databases">
        <authorList>
            <person name="Needham M D."/>
        </authorList>
    </citation>
    <scope>NUCLEOTIDE SEQUENCE</scope>
</reference>
<gene>
    <name evidence="2" type="ORF">CPAV1605_9</name>
</gene>
<keyword evidence="1" id="KW-1133">Transmembrane helix</keyword>